<keyword evidence="4 6" id="KW-1133">Transmembrane helix</keyword>
<feature type="transmembrane region" description="Helical" evidence="6">
    <location>
        <begin position="61"/>
        <end position="79"/>
    </location>
</feature>
<feature type="domain" description="EamA" evidence="7">
    <location>
        <begin position="30"/>
        <end position="163"/>
    </location>
</feature>
<evidence type="ECO:0000256" key="1">
    <source>
        <dbReference type="ARBA" id="ARBA00004141"/>
    </source>
</evidence>
<accession>A0A2P6PDV3</accession>
<evidence type="ECO:0000256" key="4">
    <source>
        <dbReference type="ARBA" id="ARBA00022989"/>
    </source>
</evidence>
<comment type="similarity">
    <text evidence="2">Belongs to the drug/metabolite transporter (DMT) superfamily. Plant drug/metabolite exporter (P-DME) (TC 2.A.7.4) family.</text>
</comment>
<feature type="transmembrane region" description="Helical" evidence="6">
    <location>
        <begin position="300"/>
        <end position="320"/>
    </location>
</feature>
<dbReference type="Pfam" id="PF00892">
    <property type="entry name" value="EamA"/>
    <property type="match status" value="2"/>
</dbReference>
<keyword evidence="5 6" id="KW-0472">Membrane</keyword>
<comment type="subcellular location">
    <subcellularLocation>
        <location evidence="1">Membrane</location>
        <topology evidence="1">Multi-pass membrane protein</topology>
    </subcellularLocation>
</comment>
<dbReference type="Proteomes" id="UP000238479">
    <property type="component" value="Chromosome 7"/>
</dbReference>
<organism evidence="8 9">
    <name type="scientific">Rosa chinensis</name>
    <name type="common">China rose</name>
    <dbReference type="NCBI Taxonomy" id="74649"/>
    <lineage>
        <taxon>Eukaryota</taxon>
        <taxon>Viridiplantae</taxon>
        <taxon>Streptophyta</taxon>
        <taxon>Embryophyta</taxon>
        <taxon>Tracheophyta</taxon>
        <taxon>Spermatophyta</taxon>
        <taxon>Magnoliopsida</taxon>
        <taxon>eudicotyledons</taxon>
        <taxon>Gunneridae</taxon>
        <taxon>Pentapetalae</taxon>
        <taxon>rosids</taxon>
        <taxon>fabids</taxon>
        <taxon>Rosales</taxon>
        <taxon>Rosaceae</taxon>
        <taxon>Rosoideae</taxon>
        <taxon>Rosoideae incertae sedis</taxon>
        <taxon>Rosa</taxon>
    </lineage>
</organism>
<dbReference type="Gramene" id="PRQ20108">
    <property type="protein sequence ID" value="PRQ20108"/>
    <property type="gene ID" value="RchiOBHm_Chr7g0224561"/>
</dbReference>
<feature type="transmembrane region" description="Helical" evidence="6">
    <location>
        <begin position="30"/>
        <end position="49"/>
    </location>
</feature>
<sequence>MGSLSKHCIELRNRRGCECICNLLNGLKPVLGMLLVSVLGAVLNIFYKLVAIDGMNLRVFVAYRVILATVFLVPLAHVVERNKRPKLTWIILLQAFLCGLFGVILALNLYLESIVLVSATFAAAMNNLLPAITFIMAVCLRMEKLVIRSVPGAAKVVGSLVGIGGAMIFTLYKGTIIQIWSTHPHLFHMNKNTSSSQANHSANPALGSVLAVVSCLCAATWYIIQGKMSKTYPCVLSCTALVSVMATIQSVILALCMERDWSKWKLGWNIRLLGVVYSGIVSSGLAMCLTLWCMNMRGPLFVSSFNPVTLIVVAIFGSLLLQEKLYLGSILGASLIICGLYVLLWGKSKEMKKPMRVEPVLETPRPSETQAIEIVTSTSPIEPSVNTSTENDNNNNTNDSLIAVGHLDTMNLEIEIDFRLRS</sequence>
<dbReference type="PANTHER" id="PTHR31218">
    <property type="entry name" value="WAT1-RELATED PROTEIN"/>
    <property type="match status" value="1"/>
</dbReference>
<feature type="domain" description="EamA" evidence="7">
    <location>
        <begin position="206"/>
        <end position="344"/>
    </location>
</feature>
<dbReference type="InterPro" id="IPR000620">
    <property type="entry name" value="EamA_dom"/>
</dbReference>
<evidence type="ECO:0000256" key="5">
    <source>
        <dbReference type="ARBA" id="ARBA00023136"/>
    </source>
</evidence>
<feature type="transmembrane region" description="Helical" evidence="6">
    <location>
        <begin position="275"/>
        <end position="293"/>
    </location>
</feature>
<evidence type="ECO:0000256" key="6">
    <source>
        <dbReference type="SAM" id="Phobius"/>
    </source>
</evidence>
<feature type="transmembrane region" description="Helical" evidence="6">
    <location>
        <begin position="326"/>
        <end position="346"/>
    </location>
</feature>
<keyword evidence="9" id="KW-1185">Reference proteome</keyword>
<evidence type="ECO:0000259" key="7">
    <source>
        <dbReference type="Pfam" id="PF00892"/>
    </source>
</evidence>
<dbReference type="GO" id="GO:0016020">
    <property type="term" value="C:membrane"/>
    <property type="evidence" value="ECO:0007669"/>
    <property type="project" value="UniProtKB-SubCell"/>
</dbReference>
<comment type="caution">
    <text evidence="8">The sequence shown here is derived from an EMBL/GenBank/DDBJ whole genome shotgun (WGS) entry which is preliminary data.</text>
</comment>
<feature type="transmembrane region" description="Helical" evidence="6">
    <location>
        <begin position="205"/>
        <end position="224"/>
    </location>
</feature>
<dbReference type="OrthoDB" id="1728340at2759"/>
<dbReference type="InterPro" id="IPR037185">
    <property type="entry name" value="EmrE-like"/>
</dbReference>
<evidence type="ECO:0000256" key="2">
    <source>
        <dbReference type="ARBA" id="ARBA00007635"/>
    </source>
</evidence>
<dbReference type="AlphaFoldDB" id="A0A2P6PDV3"/>
<feature type="transmembrane region" description="Helical" evidence="6">
    <location>
        <begin position="231"/>
        <end position="255"/>
    </location>
</feature>
<reference evidence="8 9" key="1">
    <citation type="journal article" date="2018" name="Nat. Genet.">
        <title>The Rosa genome provides new insights in the design of modern roses.</title>
        <authorList>
            <person name="Bendahmane M."/>
        </authorList>
    </citation>
    <scope>NUCLEOTIDE SEQUENCE [LARGE SCALE GENOMIC DNA]</scope>
    <source>
        <strain evidence="9">cv. Old Blush</strain>
    </source>
</reference>
<dbReference type="EMBL" id="PDCK01000045">
    <property type="protein sequence ID" value="PRQ20108.1"/>
    <property type="molecule type" value="Genomic_DNA"/>
</dbReference>
<keyword evidence="3 6" id="KW-0812">Transmembrane</keyword>
<proteinExistence type="inferred from homology"/>
<dbReference type="InterPro" id="IPR030184">
    <property type="entry name" value="WAT1-related"/>
</dbReference>
<evidence type="ECO:0000313" key="9">
    <source>
        <dbReference type="Proteomes" id="UP000238479"/>
    </source>
</evidence>
<gene>
    <name evidence="8" type="ORF">RchiOBHm_Chr7g0224561</name>
</gene>
<protein>
    <submittedName>
        <fullName evidence="8">Putative EamA domain-containing protein</fullName>
    </submittedName>
</protein>
<dbReference type="GO" id="GO:0022857">
    <property type="term" value="F:transmembrane transporter activity"/>
    <property type="evidence" value="ECO:0007669"/>
    <property type="project" value="InterPro"/>
</dbReference>
<feature type="transmembrane region" description="Helical" evidence="6">
    <location>
        <begin position="91"/>
        <end position="111"/>
    </location>
</feature>
<dbReference type="SUPFAM" id="SSF103481">
    <property type="entry name" value="Multidrug resistance efflux transporter EmrE"/>
    <property type="match status" value="2"/>
</dbReference>
<dbReference type="OMA" id="WAICLER"/>
<name>A0A2P6PDV3_ROSCH</name>
<evidence type="ECO:0000313" key="8">
    <source>
        <dbReference type="EMBL" id="PRQ20108.1"/>
    </source>
</evidence>
<evidence type="ECO:0000256" key="3">
    <source>
        <dbReference type="ARBA" id="ARBA00022692"/>
    </source>
</evidence>
<feature type="transmembrane region" description="Helical" evidence="6">
    <location>
        <begin position="152"/>
        <end position="172"/>
    </location>
</feature>
<feature type="transmembrane region" description="Helical" evidence="6">
    <location>
        <begin position="117"/>
        <end position="140"/>
    </location>
</feature>